<dbReference type="Pfam" id="PF01547">
    <property type="entry name" value="SBP_bac_1"/>
    <property type="match status" value="1"/>
</dbReference>
<evidence type="ECO:0000313" key="4">
    <source>
        <dbReference type="Proteomes" id="UP000680304"/>
    </source>
</evidence>
<evidence type="ECO:0000313" key="3">
    <source>
        <dbReference type="EMBL" id="GIQ67004.1"/>
    </source>
</evidence>
<comment type="caution">
    <text evidence="3">The sequence shown here is derived from an EMBL/GenBank/DDBJ whole genome shotgun (WGS) entry which is preliminary data.</text>
</comment>
<reference evidence="3 4" key="1">
    <citation type="submission" date="2021-04" db="EMBL/GenBank/DDBJ databases">
        <title>Draft genome sequence of Paenibacillus cisolokensis, LC2-13A.</title>
        <authorList>
            <person name="Uke A."/>
            <person name="Chhe C."/>
            <person name="Baramee S."/>
            <person name="Kosugi A."/>
        </authorList>
    </citation>
    <scope>NUCLEOTIDE SEQUENCE [LARGE SCALE GENOMIC DNA]</scope>
    <source>
        <strain evidence="3 4">LC2-13A</strain>
    </source>
</reference>
<dbReference type="InterPro" id="IPR050490">
    <property type="entry name" value="Bact_solute-bd_prot1"/>
</dbReference>
<dbReference type="SUPFAM" id="SSF53850">
    <property type="entry name" value="Periplasmic binding protein-like II"/>
    <property type="match status" value="1"/>
</dbReference>
<dbReference type="Proteomes" id="UP000680304">
    <property type="component" value="Unassembled WGS sequence"/>
</dbReference>
<accession>A0ABQ4NFH6</accession>
<evidence type="ECO:0000256" key="1">
    <source>
        <dbReference type="SAM" id="MobiDB-lite"/>
    </source>
</evidence>
<organism evidence="3 4">
    <name type="scientific">Paenibacillus cisolokensis</name>
    <dbReference type="NCBI Taxonomy" id="1658519"/>
    <lineage>
        <taxon>Bacteria</taxon>
        <taxon>Bacillati</taxon>
        <taxon>Bacillota</taxon>
        <taxon>Bacilli</taxon>
        <taxon>Bacillales</taxon>
        <taxon>Paenibacillaceae</taxon>
        <taxon>Paenibacillus</taxon>
    </lineage>
</organism>
<feature type="signal peptide" evidence="2">
    <location>
        <begin position="1"/>
        <end position="24"/>
    </location>
</feature>
<feature type="region of interest" description="Disordered" evidence="1">
    <location>
        <begin position="275"/>
        <end position="312"/>
    </location>
</feature>
<keyword evidence="4" id="KW-1185">Reference proteome</keyword>
<proteinExistence type="predicted"/>
<keyword evidence="2" id="KW-0732">Signal</keyword>
<feature type="chain" id="PRO_5045198542" description="ABC transporter substrate-binding protein" evidence="2">
    <location>
        <begin position="25"/>
        <end position="312"/>
    </location>
</feature>
<evidence type="ECO:0008006" key="5">
    <source>
        <dbReference type="Google" id="ProtNLM"/>
    </source>
</evidence>
<dbReference type="PANTHER" id="PTHR43649:SF12">
    <property type="entry name" value="DIACETYLCHITOBIOSE BINDING PROTEIN DASA"/>
    <property type="match status" value="1"/>
</dbReference>
<name>A0ABQ4NFH6_9BACL</name>
<evidence type="ECO:0000256" key="2">
    <source>
        <dbReference type="SAM" id="SignalP"/>
    </source>
</evidence>
<gene>
    <name evidence="3" type="ORF">PACILC2_55720</name>
</gene>
<protein>
    <recommendedName>
        <fullName evidence="5">ABC transporter substrate-binding protein</fullName>
    </recommendedName>
</protein>
<dbReference type="Gene3D" id="3.40.190.10">
    <property type="entry name" value="Periplasmic binding protein-like II"/>
    <property type="match status" value="1"/>
</dbReference>
<sequence>MKKMKALIMPLVFLSVLIGLPACSGGGTKTTPAGSAENPDQGEKIAISFAWWGDAKRHEKYNAIADMYEKEHPNVKIERQYGSFNDYWDKLATQTAGGNAPDVIGMHATYVADYAQRGALLELDPYLENKTIDLSDFPEAVREVGKVDGKTVMVAQGVTMTGWAYNAGTLDKLGVQAPEFDWTWDDFHAKAAEIQKAIGASDDPDRWAVVDAGGDISGAAGVRAAARQRTVRCRRQAGRDERGCGRLVRHMGPAPQRQDGSGCGNERAICQRLARSKSVRQRKSDSGHIPVQSDSAIPALCGRRRSGAAQTG</sequence>
<dbReference type="PANTHER" id="PTHR43649">
    <property type="entry name" value="ARABINOSE-BINDING PROTEIN-RELATED"/>
    <property type="match status" value="1"/>
</dbReference>
<dbReference type="InterPro" id="IPR006059">
    <property type="entry name" value="SBP"/>
</dbReference>
<dbReference type="EMBL" id="BOVJ01000240">
    <property type="protein sequence ID" value="GIQ67004.1"/>
    <property type="molecule type" value="Genomic_DNA"/>
</dbReference>